<dbReference type="InterPro" id="IPR002893">
    <property type="entry name" value="Znf_MYND"/>
</dbReference>
<accession>A0A1E1L6G3</accession>
<evidence type="ECO:0000256" key="4">
    <source>
        <dbReference type="PROSITE-ProRule" id="PRU00134"/>
    </source>
</evidence>
<dbReference type="AlphaFoldDB" id="A0A1E1L6G3"/>
<evidence type="ECO:0000256" key="1">
    <source>
        <dbReference type="ARBA" id="ARBA00022723"/>
    </source>
</evidence>
<dbReference type="Proteomes" id="UP000178912">
    <property type="component" value="Unassembled WGS sequence"/>
</dbReference>
<evidence type="ECO:0000256" key="2">
    <source>
        <dbReference type="ARBA" id="ARBA00022771"/>
    </source>
</evidence>
<sequence>MGDPPNRQHSSTNFTADSTAIVRCIIRLGDHRFMDTDAVARGTFYESVPASRLRKIKPGDPPDVVLKVVLGTFLWFYRQSHIYDMFAARQWKCIICQKPATAVCGKTLLMLSAARFKVPRIMDIISPICSGGSTCNAALVKMINDTIITRYRLNLEKGTYLTGSCAECASSANLTACTGCGRTTYCSPRCETNAYKKHRSECLQTRGEQKMAMAAATANRDAMPVLATQNQWAVSYDTDIPCATCDSKPSPWRCMTCGLTNYCTKECRIEGEDDHKEMCLVVQYKRQCDWEFT</sequence>
<organism evidence="6 7">
    <name type="scientific">Rhynchosporium agropyri</name>
    <dbReference type="NCBI Taxonomy" id="914238"/>
    <lineage>
        <taxon>Eukaryota</taxon>
        <taxon>Fungi</taxon>
        <taxon>Dikarya</taxon>
        <taxon>Ascomycota</taxon>
        <taxon>Pezizomycotina</taxon>
        <taxon>Leotiomycetes</taxon>
        <taxon>Helotiales</taxon>
        <taxon>Ploettnerulaceae</taxon>
        <taxon>Rhynchosporium</taxon>
    </lineage>
</organism>
<dbReference type="PROSITE" id="PS01360">
    <property type="entry name" value="ZF_MYND_1"/>
    <property type="match status" value="2"/>
</dbReference>
<gene>
    <name evidence="6" type="ORF">RAG0_11882</name>
</gene>
<dbReference type="EMBL" id="FJUX01000082">
    <property type="protein sequence ID" value="CZT06033.1"/>
    <property type="molecule type" value="Genomic_DNA"/>
</dbReference>
<keyword evidence="1" id="KW-0479">Metal-binding</keyword>
<proteinExistence type="predicted"/>
<feature type="domain" description="MYND-type" evidence="5">
    <location>
        <begin position="165"/>
        <end position="202"/>
    </location>
</feature>
<dbReference type="Pfam" id="PF01753">
    <property type="entry name" value="zf-MYND"/>
    <property type="match status" value="1"/>
</dbReference>
<dbReference type="PROSITE" id="PS50865">
    <property type="entry name" value="ZF_MYND_2"/>
    <property type="match status" value="2"/>
</dbReference>
<evidence type="ECO:0000313" key="7">
    <source>
        <dbReference type="Proteomes" id="UP000178912"/>
    </source>
</evidence>
<name>A0A1E1L6G3_9HELO</name>
<reference evidence="7" key="1">
    <citation type="submission" date="2016-03" db="EMBL/GenBank/DDBJ databases">
        <authorList>
            <person name="Guldener U."/>
        </authorList>
    </citation>
    <scope>NUCLEOTIDE SEQUENCE [LARGE SCALE GENOMIC DNA]</scope>
    <source>
        <strain evidence="7">04CH-RAC-A.6.1</strain>
    </source>
</reference>
<evidence type="ECO:0000259" key="5">
    <source>
        <dbReference type="PROSITE" id="PS50865"/>
    </source>
</evidence>
<keyword evidence="7" id="KW-1185">Reference proteome</keyword>
<dbReference type="Gene3D" id="6.10.140.2220">
    <property type="match status" value="2"/>
</dbReference>
<evidence type="ECO:0000256" key="3">
    <source>
        <dbReference type="ARBA" id="ARBA00022833"/>
    </source>
</evidence>
<dbReference type="GO" id="GO:0008270">
    <property type="term" value="F:zinc ion binding"/>
    <property type="evidence" value="ECO:0007669"/>
    <property type="project" value="UniProtKB-KW"/>
</dbReference>
<keyword evidence="3" id="KW-0862">Zinc</keyword>
<feature type="domain" description="MYND-type" evidence="5">
    <location>
        <begin position="242"/>
        <end position="279"/>
    </location>
</feature>
<dbReference type="SUPFAM" id="SSF144232">
    <property type="entry name" value="HIT/MYND zinc finger-like"/>
    <property type="match status" value="2"/>
</dbReference>
<keyword evidence="2 4" id="KW-0863">Zinc-finger</keyword>
<evidence type="ECO:0000313" key="6">
    <source>
        <dbReference type="EMBL" id="CZT06033.1"/>
    </source>
</evidence>
<dbReference type="OrthoDB" id="4387665at2759"/>
<protein>
    <recommendedName>
        <fullName evidence="5">MYND-type domain-containing protein</fullName>
    </recommendedName>
</protein>